<comment type="caution">
    <text evidence="2">The sequence shown here is derived from an EMBL/GenBank/DDBJ whole genome shotgun (WGS) entry which is preliminary data.</text>
</comment>
<dbReference type="SMART" id="SM00409">
    <property type="entry name" value="IG"/>
    <property type="match status" value="1"/>
</dbReference>
<organism evidence="2 3">
    <name type="scientific">Mytilus edulis</name>
    <name type="common">Blue mussel</name>
    <dbReference type="NCBI Taxonomy" id="6550"/>
    <lineage>
        <taxon>Eukaryota</taxon>
        <taxon>Metazoa</taxon>
        <taxon>Spiralia</taxon>
        <taxon>Lophotrochozoa</taxon>
        <taxon>Mollusca</taxon>
        <taxon>Bivalvia</taxon>
        <taxon>Autobranchia</taxon>
        <taxon>Pteriomorphia</taxon>
        <taxon>Mytilida</taxon>
        <taxon>Mytiloidea</taxon>
        <taxon>Mytilidae</taxon>
        <taxon>Mytilinae</taxon>
        <taxon>Mytilus</taxon>
    </lineage>
</organism>
<dbReference type="Gene3D" id="2.60.40.10">
    <property type="entry name" value="Immunoglobulins"/>
    <property type="match status" value="1"/>
</dbReference>
<dbReference type="PROSITE" id="PS50835">
    <property type="entry name" value="IG_LIKE"/>
    <property type="match status" value="1"/>
</dbReference>
<gene>
    <name evidence="2" type="ORF">MEDL_14224</name>
</gene>
<sequence length="155" mass="17631">MTYVCQRVHDTAYKYSSHFTRIKAAETSKSSNQGGTVILNCELKFPDNKPVDTIIQWKKSNLKTPVFLRYSNYDANIHEDFVGRIELVQGASLKITRIQAKDEGWYECTIDFINGIGDTKKNGTWVYLNVNTMGLEDCSGKFDKEQSSSLSYHAL</sequence>
<evidence type="ECO:0000313" key="2">
    <source>
        <dbReference type="EMBL" id="CAG2199721.1"/>
    </source>
</evidence>
<dbReference type="InterPro" id="IPR003599">
    <property type="entry name" value="Ig_sub"/>
</dbReference>
<reference evidence="2" key="1">
    <citation type="submission" date="2021-03" db="EMBL/GenBank/DDBJ databases">
        <authorList>
            <person name="Bekaert M."/>
        </authorList>
    </citation>
    <scope>NUCLEOTIDE SEQUENCE</scope>
</reference>
<dbReference type="Proteomes" id="UP000683360">
    <property type="component" value="Unassembled WGS sequence"/>
</dbReference>
<name>A0A8S3QSL2_MYTED</name>
<dbReference type="InterPro" id="IPR007110">
    <property type="entry name" value="Ig-like_dom"/>
</dbReference>
<dbReference type="AlphaFoldDB" id="A0A8S3QSL2"/>
<keyword evidence="3" id="KW-1185">Reference proteome</keyword>
<evidence type="ECO:0000313" key="3">
    <source>
        <dbReference type="Proteomes" id="UP000683360"/>
    </source>
</evidence>
<feature type="domain" description="Ig-like" evidence="1">
    <location>
        <begin position="20"/>
        <end position="110"/>
    </location>
</feature>
<proteinExistence type="predicted"/>
<dbReference type="Pfam" id="PF07686">
    <property type="entry name" value="V-set"/>
    <property type="match status" value="1"/>
</dbReference>
<dbReference type="InterPro" id="IPR013783">
    <property type="entry name" value="Ig-like_fold"/>
</dbReference>
<dbReference type="InterPro" id="IPR013106">
    <property type="entry name" value="Ig_V-set"/>
</dbReference>
<dbReference type="SUPFAM" id="SSF48726">
    <property type="entry name" value="Immunoglobulin"/>
    <property type="match status" value="1"/>
</dbReference>
<dbReference type="EMBL" id="CAJPWZ010000722">
    <property type="protein sequence ID" value="CAG2199721.1"/>
    <property type="molecule type" value="Genomic_DNA"/>
</dbReference>
<protein>
    <recommendedName>
        <fullName evidence="1">Ig-like domain-containing protein</fullName>
    </recommendedName>
</protein>
<dbReference type="OrthoDB" id="6234674at2759"/>
<dbReference type="InterPro" id="IPR036179">
    <property type="entry name" value="Ig-like_dom_sf"/>
</dbReference>
<accession>A0A8S3QSL2</accession>
<evidence type="ECO:0000259" key="1">
    <source>
        <dbReference type="PROSITE" id="PS50835"/>
    </source>
</evidence>